<name>A0ACD3Z138_FUSSC</name>
<dbReference type="Proteomes" id="UP000830768">
    <property type="component" value="Chromosome 4"/>
</dbReference>
<sequence>MGTCEAVLHDLQAVCDRFSDLDSTQSNSRKSVRRVWKKLKWEPAEANELRQRINSSIAMLTALLNQLSSETTAAVKKGVDRLNQCQDRQERLAILNWLSSFDHTAQQNDISARRQAGTGLWLLQSPEFASWRSTKGQTLFCPGIPGAGKTVLSSIVVEELMKQFQNDTSVCVAYIYFNYQQQEIQTIDQVFGSLLRQLVAHQSNIPVAV</sequence>
<evidence type="ECO:0000313" key="1">
    <source>
        <dbReference type="EMBL" id="UPK94959.1"/>
    </source>
</evidence>
<organism evidence="1 2">
    <name type="scientific">Fusarium solani subsp. cucurbitae</name>
    <name type="common">Neocosmosporum cucurbitae</name>
    <dbReference type="NCBI Taxonomy" id="2747967"/>
    <lineage>
        <taxon>Eukaryota</taxon>
        <taxon>Fungi</taxon>
        <taxon>Dikarya</taxon>
        <taxon>Ascomycota</taxon>
        <taxon>Pezizomycotina</taxon>
        <taxon>Sordariomycetes</taxon>
        <taxon>Hypocreomycetidae</taxon>
        <taxon>Hypocreales</taxon>
        <taxon>Nectriaceae</taxon>
        <taxon>Fusarium</taxon>
        <taxon>Fusarium solani species complex</taxon>
    </lineage>
</organism>
<evidence type="ECO:0000313" key="2">
    <source>
        <dbReference type="Proteomes" id="UP000830768"/>
    </source>
</evidence>
<gene>
    <name evidence="1" type="ORF">LCI18_005894</name>
</gene>
<proteinExistence type="predicted"/>
<reference evidence="1" key="1">
    <citation type="submission" date="2021-11" db="EMBL/GenBank/DDBJ databases">
        <title>Fusarium solani-melongenae Genome sequencing and assembly.</title>
        <authorList>
            <person name="Xie S."/>
            <person name="Huang L."/>
            <person name="Zhang X."/>
        </authorList>
    </citation>
    <scope>NUCLEOTIDE SEQUENCE</scope>
    <source>
        <strain evidence="1">CRI 24-3</strain>
    </source>
</reference>
<protein>
    <submittedName>
        <fullName evidence="1">Uncharacterized protein</fullName>
    </submittedName>
</protein>
<keyword evidence="2" id="KW-1185">Reference proteome</keyword>
<accession>A0ACD3Z138</accession>
<dbReference type="EMBL" id="CP090033">
    <property type="protein sequence ID" value="UPK94959.1"/>
    <property type="molecule type" value="Genomic_DNA"/>
</dbReference>